<evidence type="ECO:0000256" key="4">
    <source>
        <dbReference type="ARBA" id="ARBA00005189"/>
    </source>
</evidence>
<evidence type="ECO:0000256" key="9">
    <source>
        <dbReference type="ARBA" id="ARBA00022723"/>
    </source>
</evidence>
<keyword evidence="23" id="KW-1185">Reference proteome</keyword>
<evidence type="ECO:0000256" key="15">
    <source>
        <dbReference type="ARBA" id="ARBA00023004"/>
    </source>
</evidence>
<dbReference type="Pfam" id="PF00173">
    <property type="entry name" value="Cyt-b5"/>
    <property type="match status" value="1"/>
</dbReference>
<dbReference type="Proteomes" id="UP001166093">
    <property type="component" value="Unassembled WGS sequence"/>
</dbReference>
<comment type="similarity">
    <text evidence="5">Belongs to the sterol desaturase family. SCS7 subfamily.</text>
</comment>
<feature type="transmembrane region" description="Helical" evidence="20">
    <location>
        <begin position="227"/>
        <end position="245"/>
    </location>
</feature>
<comment type="caution">
    <text evidence="22">The sequence shown here is derived from an EMBL/GenBank/DDBJ whole genome shotgun (WGS) entry which is preliminary data.</text>
</comment>
<keyword evidence="9" id="KW-0479">Metal-binding</keyword>
<evidence type="ECO:0000256" key="12">
    <source>
        <dbReference type="ARBA" id="ARBA00022833"/>
    </source>
</evidence>
<dbReference type="PANTHER" id="PTHR12863:SF1">
    <property type="entry name" value="FATTY ACID 2-HYDROXYLASE"/>
    <property type="match status" value="1"/>
</dbReference>
<dbReference type="InterPro" id="IPR014430">
    <property type="entry name" value="Scs7"/>
</dbReference>
<comment type="cofactor">
    <cofactor evidence="1">
        <name>Zn(2+)</name>
        <dbReference type="ChEBI" id="CHEBI:29105"/>
    </cofactor>
</comment>
<evidence type="ECO:0000256" key="5">
    <source>
        <dbReference type="ARBA" id="ARBA00005747"/>
    </source>
</evidence>
<dbReference type="PANTHER" id="PTHR12863">
    <property type="entry name" value="FATTY ACID HYDROXYLASE"/>
    <property type="match status" value="1"/>
</dbReference>
<keyword evidence="17 20" id="KW-0472">Membrane</keyword>
<evidence type="ECO:0000256" key="6">
    <source>
        <dbReference type="ARBA" id="ARBA00022516"/>
    </source>
</evidence>
<organism evidence="22 23">
    <name type="scientific">Polyodon spathula</name>
    <name type="common">North American paddlefish</name>
    <name type="synonym">Squalus spathula</name>
    <dbReference type="NCBI Taxonomy" id="7913"/>
    <lineage>
        <taxon>Eukaryota</taxon>
        <taxon>Metazoa</taxon>
        <taxon>Chordata</taxon>
        <taxon>Craniata</taxon>
        <taxon>Vertebrata</taxon>
        <taxon>Euteleostomi</taxon>
        <taxon>Actinopterygii</taxon>
        <taxon>Chondrostei</taxon>
        <taxon>Acipenseriformes</taxon>
        <taxon>Polyodontidae</taxon>
        <taxon>Polyodon</taxon>
    </lineage>
</organism>
<accession>A0ABS2YE78</accession>
<evidence type="ECO:0000256" key="8">
    <source>
        <dbReference type="ARBA" id="ARBA00022692"/>
    </source>
</evidence>
<dbReference type="InterPro" id="IPR036400">
    <property type="entry name" value="Cyt_B5-like_heme/steroid_sf"/>
</dbReference>
<keyword evidence="11" id="KW-0276">Fatty acid metabolism</keyword>
<evidence type="ECO:0000313" key="22">
    <source>
        <dbReference type="EMBL" id="MBN3284845.1"/>
    </source>
</evidence>
<evidence type="ECO:0000256" key="10">
    <source>
        <dbReference type="ARBA" id="ARBA00022824"/>
    </source>
</evidence>
<dbReference type="InterPro" id="IPR018506">
    <property type="entry name" value="Cyt_B5_heme-BS"/>
</dbReference>
<evidence type="ECO:0000256" key="18">
    <source>
        <dbReference type="ARBA" id="ARBA00023160"/>
    </source>
</evidence>
<dbReference type="PROSITE" id="PS50255">
    <property type="entry name" value="CYTOCHROME_B5_2"/>
    <property type="match status" value="1"/>
</dbReference>
<evidence type="ECO:0000256" key="3">
    <source>
        <dbReference type="ARBA" id="ARBA00004991"/>
    </source>
</evidence>
<feature type="compositionally biased region" description="Basic and acidic residues" evidence="19">
    <location>
        <begin position="91"/>
        <end position="110"/>
    </location>
</feature>
<feature type="domain" description="Cytochrome b5 heme-binding" evidence="21">
    <location>
        <begin position="7"/>
        <end position="85"/>
    </location>
</feature>
<feature type="transmembrane region" description="Helical" evidence="20">
    <location>
        <begin position="251"/>
        <end position="268"/>
    </location>
</feature>
<dbReference type="SMART" id="SM01117">
    <property type="entry name" value="Cyt-b5"/>
    <property type="match status" value="1"/>
</dbReference>
<evidence type="ECO:0000256" key="17">
    <source>
        <dbReference type="ARBA" id="ARBA00023136"/>
    </source>
</evidence>
<dbReference type="InterPro" id="IPR006694">
    <property type="entry name" value="Fatty_acid_hydroxylase"/>
</dbReference>
<keyword evidence="7" id="KW-0349">Heme</keyword>
<keyword evidence="18" id="KW-0275">Fatty acid biosynthesis</keyword>
<keyword evidence="10" id="KW-0256">Endoplasmic reticulum</keyword>
<keyword evidence="12" id="KW-0862">Zinc</keyword>
<keyword evidence="6" id="KW-0444">Lipid biosynthesis</keyword>
<comment type="pathway">
    <text evidence="3">Sphingolipid metabolism.</text>
</comment>
<dbReference type="EMBL" id="JAAWVQ010140616">
    <property type="protein sequence ID" value="MBN3284845.1"/>
    <property type="molecule type" value="Genomic_DNA"/>
</dbReference>
<dbReference type="PRINTS" id="PR00363">
    <property type="entry name" value="CYTOCHROMEB5"/>
</dbReference>
<gene>
    <name evidence="22" type="primary">Fa2h_0</name>
    <name evidence="22" type="ORF">GTO93_0015744</name>
</gene>
<dbReference type="SUPFAM" id="SSF55856">
    <property type="entry name" value="Cytochrome b5-like heme/steroid binding domain"/>
    <property type="match status" value="1"/>
</dbReference>
<comment type="subcellular location">
    <subcellularLocation>
        <location evidence="2">Endoplasmic reticulum membrane</location>
        <topology evidence="2">Multi-pass membrane protein</topology>
    </subcellularLocation>
</comment>
<feature type="non-terminal residue" evidence="22">
    <location>
        <position position="324"/>
    </location>
</feature>
<dbReference type="Gene3D" id="3.10.120.10">
    <property type="entry name" value="Cytochrome b5-like heme/steroid binding domain"/>
    <property type="match status" value="1"/>
</dbReference>
<evidence type="ECO:0000256" key="14">
    <source>
        <dbReference type="ARBA" id="ARBA00023002"/>
    </source>
</evidence>
<reference evidence="22" key="1">
    <citation type="journal article" date="2021" name="Cell">
        <title>Tracing the genetic footprints of vertebrate landing in non-teleost ray-finned fishes.</title>
        <authorList>
            <person name="Bi X."/>
            <person name="Wang K."/>
            <person name="Yang L."/>
            <person name="Pan H."/>
            <person name="Jiang H."/>
            <person name="Wei Q."/>
            <person name="Fang M."/>
            <person name="Yu H."/>
            <person name="Zhu C."/>
            <person name="Cai Y."/>
            <person name="He Y."/>
            <person name="Gan X."/>
            <person name="Zeng H."/>
            <person name="Yu D."/>
            <person name="Zhu Y."/>
            <person name="Jiang H."/>
            <person name="Qiu Q."/>
            <person name="Yang H."/>
            <person name="Zhang Y.E."/>
            <person name="Wang W."/>
            <person name="Zhu M."/>
            <person name="He S."/>
            <person name="Zhang G."/>
        </authorList>
    </citation>
    <scope>NUCLEOTIDE SEQUENCE</scope>
    <source>
        <strain evidence="22">Pddl_001</strain>
    </source>
</reference>
<evidence type="ECO:0000256" key="19">
    <source>
        <dbReference type="SAM" id="MobiDB-lite"/>
    </source>
</evidence>
<dbReference type="PIRSF" id="PIRSF005149">
    <property type="entry name" value="IPC-B_HD"/>
    <property type="match status" value="1"/>
</dbReference>
<keyword evidence="14" id="KW-0560">Oxidoreductase</keyword>
<keyword evidence="15" id="KW-0408">Iron</keyword>
<evidence type="ECO:0000259" key="21">
    <source>
        <dbReference type="PROSITE" id="PS50255"/>
    </source>
</evidence>
<dbReference type="Pfam" id="PF04116">
    <property type="entry name" value="FA_hydroxylase"/>
    <property type="match status" value="1"/>
</dbReference>
<evidence type="ECO:0000256" key="20">
    <source>
        <dbReference type="SAM" id="Phobius"/>
    </source>
</evidence>
<comment type="pathway">
    <text evidence="4">Lipid metabolism.</text>
</comment>
<evidence type="ECO:0000256" key="13">
    <source>
        <dbReference type="ARBA" id="ARBA00022989"/>
    </source>
</evidence>
<feature type="non-terminal residue" evidence="22">
    <location>
        <position position="1"/>
    </location>
</feature>
<evidence type="ECO:0000313" key="23">
    <source>
        <dbReference type="Proteomes" id="UP001166093"/>
    </source>
</evidence>
<keyword evidence="8 20" id="KW-0812">Transmembrane</keyword>
<name>A0ABS2YE78_POLSP</name>
<proteinExistence type="inferred from homology"/>
<keyword evidence="16" id="KW-0443">Lipid metabolism</keyword>
<keyword evidence="13 20" id="KW-1133">Transmembrane helix</keyword>
<evidence type="ECO:0000256" key="16">
    <source>
        <dbReference type="ARBA" id="ARBA00023098"/>
    </source>
</evidence>
<evidence type="ECO:0000256" key="11">
    <source>
        <dbReference type="ARBA" id="ARBA00022832"/>
    </source>
</evidence>
<evidence type="ECO:0000256" key="2">
    <source>
        <dbReference type="ARBA" id="ARBA00004477"/>
    </source>
</evidence>
<feature type="region of interest" description="Disordered" evidence="19">
    <location>
        <begin position="91"/>
        <end position="116"/>
    </location>
</feature>
<dbReference type="PROSITE" id="PS00191">
    <property type="entry name" value="CYTOCHROME_B5_1"/>
    <property type="match status" value="1"/>
</dbReference>
<evidence type="ECO:0000256" key="1">
    <source>
        <dbReference type="ARBA" id="ARBA00001947"/>
    </source>
</evidence>
<evidence type="ECO:0000256" key="7">
    <source>
        <dbReference type="ARBA" id="ARBA00022617"/>
    </source>
</evidence>
<sequence>MSPPVSVRCILESEVSQHRSKESCWVLVSGRVYDVTGFLRRHPGGEALILHQAGSDVSRAMEGPPHRHSENARRWMEQYYIGDLIKDTAEPQTVQERRKDAKSEQTKEDQTGASRCSSVNTETDLVNWTKPLLWQVGHLGEKYDEWVHQPVDRPIRLFHSDFIEACSKTSCFPFLFLLGMFIWSLVEYLIHRFLFHMRPPASNYYLITLHFLLHGQHHKSPFDGSRLVFPPIPASFVIGGFYILVRVLMPLGLGLSVFVGGLCGYVVYDMIHYYLHYGCPKKGSYLYGLKAYHVKHHFEHQRLGETMLAGLSAAFNIKRHCKIL</sequence>
<protein>
    <submittedName>
        <fullName evidence="22">FA2H hydroxylase</fullName>
    </submittedName>
</protein>
<dbReference type="InterPro" id="IPR001199">
    <property type="entry name" value="Cyt_B5-like_heme/steroid-bd"/>
</dbReference>
<feature type="transmembrane region" description="Helical" evidence="20">
    <location>
        <begin position="172"/>
        <end position="190"/>
    </location>
</feature>